<organism evidence="4 5">
    <name type="scientific">Corynebacterium marambiense</name>
    <dbReference type="NCBI Taxonomy" id="2765364"/>
    <lineage>
        <taxon>Bacteria</taxon>
        <taxon>Bacillati</taxon>
        <taxon>Actinomycetota</taxon>
        <taxon>Actinomycetes</taxon>
        <taxon>Mycobacteriales</taxon>
        <taxon>Corynebacteriaceae</taxon>
        <taxon>Corynebacterium</taxon>
    </lineage>
</organism>
<dbReference type="InterPro" id="IPR042188">
    <property type="entry name" value="MmgE/PrpD_sf_2"/>
</dbReference>
<protein>
    <submittedName>
        <fullName evidence="4">MmgE/PrpD family protein</fullName>
    </submittedName>
</protein>
<comment type="caution">
    <text evidence="4">The sequence shown here is derived from an EMBL/GenBank/DDBJ whole genome shotgun (WGS) entry which is preliminary data.</text>
</comment>
<evidence type="ECO:0000256" key="1">
    <source>
        <dbReference type="ARBA" id="ARBA00006174"/>
    </source>
</evidence>
<dbReference type="InterPro" id="IPR042183">
    <property type="entry name" value="MmgE/PrpD_sf_1"/>
</dbReference>
<evidence type="ECO:0000259" key="3">
    <source>
        <dbReference type="Pfam" id="PF19305"/>
    </source>
</evidence>
<dbReference type="InterPro" id="IPR005656">
    <property type="entry name" value="MmgE_PrpD"/>
</dbReference>
<name>A0ABS0VU14_9CORY</name>
<dbReference type="Proteomes" id="UP000625574">
    <property type="component" value="Unassembled WGS sequence"/>
</dbReference>
<dbReference type="Pfam" id="PF19305">
    <property type="entry name" value="MmgE_PrpD_C"/>
    <property type="match status" value="1"/>
</dbReference>
<dbReference type="Gene3D" id="3.30.1330.120">
    <property type="entry name" value="2-methylcitrate dehydratase PrpD"/>
    <property type="match status" value="1"/>
</dbReference>
<feature type="domain" description="MmgE/PrpD C-terminal" evidence="3">
    <location>
        <begin position="268"/>
        <end position="439"/>
    </location>
</feature>
<dbReference type="PANTHER" id="PTHR16943">
    <property type="entry name" value="2-METHYLCITRATE DEHYDRATASE-RELATED"/>
    <property type="match status" value="1"/>
</dbReference>
<evidence type="ECO:0000313" key="4">
    <source>
        <dbReference type="EMBL" id="MBI9000255.1"/>
    </source>
</evidence>
<keyword evidence="5" id="KW-1185">Reference proteome</keyword>
<dbReference type="RefSeq" id="WP_198735695.1">
    <property type="nucleotide sequence ID" value="NZ_JAEIOT010000005.1"/>
</dbReference>
<comment type="similarity">
    <text evidence="1">Belongs to the PrpD family.</text>
</comment>
<dbReference type="Pfam" id="PF03972">
    <property type="entry name" value="MmgE_PrpD_N"/>
    <property type="match status" value="1"/>
</dbReference>
<dbReference type="SUPFAM" id="SSF103378">
    <property type="entry name" value="2-methylcitrate dehydratase PrpD"/>
    <property type="match status" value="1"/>
</dbReference>
<dbReference type="Gene3D" id="1.10.4100.10">
    <property type="entry name" value="2-methylcitrate dehydratase PrpD"/>
    <property type="match status" value="1"/>
</dbReference>
<gene>
    <name evidence="4" type="ORF">JDV76_04610</name>
</gene>
<feature type="domain" description="MmgE/PrpD N-terminal" evidence="2">
    <location>
        <begin position="12"/>
        <end position="246"/>
    </location>
</feature>
<dbReference type="InterPro" id="IPR036148">
    <property type="entry name" value="MmgE/PrpD_sf"/>
</dbReference>
<reference evidence="4 5" key="1">
    <citation type="submission" date="2020-12" db="EMBL/GenBank/DDBJ databases">
        <title>Genome public.</title>
        <authorList>
            <person name="Sun Q."/>
        </authorList>
    </citation>
    <scope>NUCLEOTIDE SEQUENCE [LARGE SCALE GENOMIC DNA]</scope>
    <source>
        <strain evidence="4 5">CCM 8864</strain>
    </source>
</reference>
<evidence type="ECO:0000313" key="5">
    <source>
        <dbReference type="Proteomes" id="UP000625574"/>
    </source>
</evidence>
<dbReference type="InterPro" id="IPR045336">
    <property type="entry name" value="MmgE_PrpD_N"/>
</dbReference>
<dbReference type="InterPro" id="IPR045337">
    <property type="entry name" value="MmgE_PrpD_C"/>
</dbReference>
<dbReference type="EMBL" id="JAEIOT010000005">
    <property type="protein sequence ID" value="MBI9000255.1"/>
    <property type="molecule type" value="Genomic_DNA"/>
</dbReference>
<dbReference type="PANTHER" id="PTHR16943:SF8">
    <property type="entry name" value="2-METHYLCITRATE DEHYDRATASE"/>
    <property type="match status" value="1"/>
</dbReference>
<evidence type="ECO:0000259" key="2">
    <source>
        <dbReference type="Pfam" id="PF03972"/>
    </source>
</evidence>
<sequence length="464" mass="49776">MYPVTTNRTEVQQMADFAANARLEQMSPEALEQLKIRVLDTLGVAVGALDSDVLVAIRSLNDDLGGNGQATLIGGGKTAADLAAFHNSAASRYLDFMDAYLAKGETNHPSDNMGAVLAAAEVAGASGRDFLTAFAVAYQIHTRLSDVAPVRALGFDHTTQGAFAAGASAALALGLDADAIANAAAMTATANVALRVTRTGNLSHWKGLAYPHTSKEGMFYALLAGKGITGPEAVFEGNKGFKALAGDYELDWSKEDLESVTRTIIKKYNAEIHSQSALEAALELKGKHDFDPADIKEVRLTTFDVAYSIIGGGEEGDKRSIRTKEEADHSLPWMLAVTILDGELNPAQYEPERIVADDVQTLMGKVTITPSDEFSDRFPNEMPADLVIVMNDGTEYHAVESAYDGFHSQPLDWDGAVAKFTALAEPFTDEALRTEICETVHRLDEVAEISELTDLLARVSTTRS</sequence>
<proteinExistence type="inferred from homology"/>
<accession>A0ABS0VU14</accession>